<feature type="domain" description="FCP1 homology" evidence="3">
    <location>
        <begin position="17"/>
        <end position="200"/>
    </location>
</feature>
<dbReference type="GO" id="GO:0015031">
    <property type="term" value="P:protein transport"/>
    <property type="evidence" value="ECO:0007669"/>
    <property type="project" value="UniProtKB-KW"/>
</dbReference>
<feature type="region of interest" description="Disordered" evidence="2">
    <location>
        <begin position="1"/>
        <end position="28"/>
    </location>
</feature>
<sequence length="245" mass="28253">MKSEKGIDLSPTNLAHKNSTSADEIEDQDEKLKAISLSPKDRKVNGKFVFKRPFCDEFLDFCFRNFKIGVWSSRKMYNVNYIVDFLMGNLKDKLLFCCLLLYFGQDQSKCTLTGYRTIENVHKPLVLKELKNLWNKDEPDLPWEKGEYSESNTLLVDDSPYKALCNPPHTAIFPHPYYFSDRNDNSLGQGGDLRVYLEKLAVCDDVRCFVRENPFGQPAISDSDPSWKFYLQVIDKMENISASAL</sequence>
<reference evidence="4" key="1">
    <citation type="submission" date="2020-07" db="EMBL/GenBank/DDBJ databases">
        <authorList>
            <person name="Lin J."/>
        </authorList>
    </citation>
    <scope>NUCLEOTIDE SEQUENCE</scope>
</reference>
<protein>
    <recommendedName>
        <fullName evidence="1">Mitochondrial import inner membrane translocase subunit TIM50</fullName>
    </recommendedName>
</protein>
<comment type="similarity">
    <text evidence="1">Belongs to the TIM50 family.</text>
</comment>
<dbReference type="PANTHER" id="PTHR12210">
    <property type="entry name" value="DULLARD PROTEIN PHOSPHATASE"/>
    <property type="match status" value="1"/>
</dbReference>
<dbReference type="AlphaFoldDB" id="A0A6V7PBS9"/>
<keyword evidence="1" id="KW-0496">Mitochondrion</keyword>
<evidence type="ECO:0000313" key="4">
    <source>
        <dbReference type="EMBL" id="CAD1828275.1"/>
    </source>
</evidence>
<dbReference type="Gene3D" id="3.40.50.1000">
    <property type="entry name" value="HAD superfamily/HAD-like"/>
    <property type="match status" value="1"/>
</dbReference>
<dbReference type="GO" id="GO:0005744">
    <property type="term" value="C:TIM23 mitochondrial import inner membrane translocase complex"/>
    <property type="evidence" value="ECO:0007669"/>
    <property type="project" value="UniProtKB-UniRule"/>
</dbReference>
<keyword evidence="1" id="KW-0811">Translocation</keyword>
<gene>
    <name evidence="4" type="ORF">CB5_LOCUS11486</name>
</gene>
<dbReference type="InterPro" id="IPR036412">
    <property type="entry name" value="HAD-like_sf"/>
</dbReference>
<keyword evidence="1" id="KW-0653">Protein transport</keyword>
<proteinExistence type="inferred from homology"/>
<dbReference type="SUPFAM" id="SSF56784">
    <property type="entry name" value="HAD-like"/>
    <property type="match status" value="1"/>
</dbReference>
<dbReference type="InterPro" id="IPR050365">
    <property type="entry name" value="TIM50"/>
</dbReference>
<dbReference type="PROSITE" id="PS50969">
    <property type="entry name" value="FCP1"/>
    <property type="match status" value="1"/>
</dbReference>
<organism evidence="4">
    <name type="scientific">Ananas comosus var. bracteatus</name>
    <name type="common">red pineapple</name>
    <dbReference type="NCBI Taxonomy" id="296719"/>
    <lineage>
        <taxon>Eukaryota</taxon>
        <taxon>Viridiplantae</taxon>
        <taxon>Streptophyta</taxon>
        <taxon>Embryophyta</taxon>
        <taxon>Tracheophyta</taxon>
        <taxon>Spermatophyta</taxon>
        <taxon>Magnoliopsida</taxon>
        <taxon>Liliopsida</taxon>
        <taxon>Poales</taxon>
        <taxon>Bromeliaceae</taxon>
        <taxon>Bromelioideae</taxon>
        <taxon>Ananas</taxon>
    </lineage>
</organism>
<dbReference type="InterPro" id="IPR023214">
    <property type="entry name" value="HAD_sf"/>
</dbReference>
<accession>A0A6V7PBS9</accession>
<dbReference type="EMBL" id="LR862147">
    <property type="protein sequence ID" value="CAD1828275.1"/>
    <property type="molecule type" value="Genomic_DNA"/>
</dbReference>
<evidence type="ECO:0000256" key="1">
    <source>
        <dbReference type="RuleBase" id="RU365079"/>
    </source>
</evidence>
<evidence type="ECO:0000256" key="2">
    <source>
        <dbReference type="SAM" id="MobiDB-lite"/>
    </source>
</evidence>
<feature type="compositionally biased region" description="Polar residues" evidence="2">
    <location>
        <begin position="10"/>
        <end position="22"/>
    </location>
</feature>
<dbReference type="SMART" id="SM00577">
    <property type="entry name" value="CPDc"/>
    <property type="match status" value="1"/>
</dbReference>
<dbReference type="InterPro" id="IPR004274">
    <property type="entry name" value="FCP1_dom"/>
</dbReference>
<comment type="subcellular location">
    <subcellularLocation>
        <location evidence="1">Mitochondrion inner membrane</location>
        <topology evidence="1">Single-pass membrane protein</topology>
    </subcellularLocation>
</comment>
<keyword evidence="1" id="KW-0813">Transport</keyword>
<keyword evidence="1" id="KW-0809">Transit peptide</keyword>
<evidence type="ECO:0000259" key="3">
    <source>
        <dbReference type="PROSITE" id="PS50969"/>
    </source>
</evidence>
<name>A0A6V7PBS9_ANACO</name>
<comment type="function">
    <text evidence="1">Essential component of the TIM23 complex, a complex that mediates the translocation of transit peptide-containing proteins across the mitochondrial inner membrane.</text>
</comment>
<comment type="subunit">
    <text evidence="1">Component of the TIM23 complex.</text>
</comment>
<dbReference type="Pfam" id="PF03031">
    <property type="entry name" value="NIF"/>
    <property type="match status" value="1"/>
</dbReference>